<evidence type="ECO:0000313" key="2">
    <source>
        <dbReference type="Proteomes" id="UP001152523"/>
    </source>
</evidence>
<comment type="caution">
    <text evidence="1">The sequence shown here is derived from an EMBL/GenBank/DDBJ whole genome shotgun (WGS) entry which is preliminary data.</text>
</comment>
<dbReference type="Proteomes" id="UP001152523">
    <property type="component" value="Unassembled WGS sequence"/>
</dbReference>
<organism evidence="1 2">
    <name type="scientific">Cuscuta epithymum</name>
    <dbReference type="NCBI Taxonomy" id="186058"/>
    <lineage>
        <taxon>Eukaryota</taxon>
        <taxon>Viridiplantae</taxon>
        <taxon>Streptophyta</taxon>
        <taxon>Embryophyta</taxon>
        <taxon>Tracheophyta</taxon>
        <taxon>Spermatophyta</taxon>
        <taxon>Magnoliopsida</taxon>
        <taxon>eudicotyledons</taxon>
        <taxon>Gunneridae</taxon>
        <taxon>Pentapetalae</taxon>
        <taxon>asterids</taxon>
        <taxon>lamiids</taxon>
        <taxon>Solanales</taxon>
        <taxon>Convolvulaceae</taxon>
        <taxon>Cuscuteae</taxon>
        <taxon>Cuscuta</taxon>
        <taxon>Cuscuta subgen. Cuscuta</taxon>
    </lineage>
</organism>
<accession>A0AAV0FM23</accession>
<reference evidence="1" key="1">
    <citation type="submission" date="2022-07" db="EMBL/GenBank/DDBJ databases">
        <authorList>
            <person name="Macas J."/>
            <person name="Novak P."/>
            <person name="Neumann P."/>
        </authorList>
    </citation>
    <scope>NUCLEOTIDE SEQUENCE</scope>
</reference>
<sequence length="109" mass="11395">MQLLAEARSCGPMGSFPLLFSRRDAQVTDDAHEYSVEPVFGRGPAIPDCLAEAGILAVGAPLGRPSFGSLLYTSAAAGPMRCGQRCMLPKRVPAEVALTEAVAYAVSGR</sequence>
<evidence type="ECO:0000313" key="1">
    <source>
        <dbReference type="EMBL" id="CAH9136665.1"/>
    </source>
</evidence>
<gene>
    <name evidence="1" type="ORF">CEPIT_LOCUS35438</name>
</gene>
<protein>
    <submittedName>
        <fullName evidence="1">Uncharacterized protein</fullName>
    </submittedName>
</protein>
<dbReference type="AlphaFoldDB" id="A0AAV0FM23"/>
<proteinExistence type="predicted"/>
<dbReference type="EMBL" id="CAMAPF010000996">
    <property type="protein sequence ID" value="CAH9136665.1"/>
    <property type="molecule type" value="Genomic_DNA"/>
</dbReference>
<name>A0AAV0FM23_9ASTE</name>
<keyword evidence="2" id="KW-1185">Reference proteome</keyword>